<dbReference type="EMBL" id="JABFTP020000001">
    <property type="protein sequence ID" value="KAL3265223.1"/>
    <property type="molecule type" value="Genomic_DNA"/>
</dbReference>
<dbReference type="Proteomes" id="UP001516400">
    <property type="component" value="Unassembled WGS sequence"/>
</dbReference>
<gene>
    <name evidence="1" type="ORF">HHI36_009437</name>
</gene>
<sequence length="490" mass="59029">MEIEEKAKDFIEKFHNLEGILLKERKKSLFLLLHKNISLKHNEQVLQKINELLQPKSHLEEIYKLEFLIYFKRASDLLDILKSGNVLIANKIMRQPWFLKENFRKIEPKEFVQDIFPQLSVVIRAKILKQMLKHFKGNEKFMENLFDEILETYGLEPALIIMSGCTIDKIKEILSCRKLNISKAQLKLLHDKDPSLISFYFEECYRRGGDMGKLRDFHVYLSKKDANLHVSLLLKYKVGEFNLGRRTARKYVAENKKSILKEPQKFVDVIQFEKQFCFKEIGDEFPILFEAIFPKHLSILWYHQVEYLLNCYPKNKRYELYFNTFQHVYGKSLFEAKTYMFKELLNVIQDEDEREKWVEIFDSEDYIKYKRSSVAIAELKERLVRCDDNYFRRKLFEDIVDVCSLNKDYDELLSILKLFCYRFRNTDDTIIYAFLDSIYRSITLEELKEEHWKYIHEIIMIQNIRQLNLHTIIIFEYTIYLFKSGNHSKN</sequence>
<organism evidence="1 2">
    <name type="scientific">Cryptolaemus montrouzieri</name>
    <dbReference type="NCBI Taxonomy" id="559131"/>
    <lineage>
        <taxon>Eukaryota</taxon>
        <taxon>Metazoa</taxon>
        <taxon>Ecdysozoa</taxon>
        <taxon>Arthropoda</taxon>
        <taxon>Hexapoda</taxon>
        <taxon>Insecta</taxon>
        <taxon>Pterygota</taxon>
        <taxon>Neoptera</taxon>
        <taxon>Endopterygota</taxon>
        <taxon>Coleoptera</taxon>
        <taxon>Polyphaga</taxon>
        <taxon>Cucujiformia</taxon>
        <taxon>Coccinelloidea</taxon>
        <taxon>Coccinellidae</taxon>
        <taxon>Scymninae</taxon>
        <taxon>Scymnini</taxon>
        <taxon>Cryptolaemus</taxon>
    </lineage>
</organism>
<reference evidence="1 2" key="1">
    <citation type="journal article" date="2021" name="BMC Biol.">
        <title>Horizontally acquired antibacterial genes associated with adaptive radiation of ladybird beetles.</title>
        <authorList>
            <person name="Li H.S."/>
            <person name="Tang X.F."/>
            <person name="Huang Y.H."/>
            <person name="Xu Z.Y."/>
            <person name="Chen M.L."/>
            <person name="Du X.Y."/>
            <person name="Qiu B.Y."/>
            <person name="Chen P.T."/>
            <person name="Zhang W."/>
            <person name="Slipinski A."/>
            <person name="Escalona H.E."/>
            <person name="Waterhouse R.M."/>
            <person name="Zwick A."/>
            <person name="Pang H."/>
        </authorList>
    </citation>
    <scope>NUCLEOTIDE SEQUENCE [LARGE SCALE GENOMIC DNA]</scope>
    <source>
        <strain evidence="1">SYSU2018</strain>
    </source>
</reference>
<evidence type="ECO:0000313" key="2">
    <source>
        <dbReference type="Proteomes" id="UP001516400"/>
    </source>
</evidence>
<comment type="caution">
    <text evidence="1">The sequence shown here is derived from an EMBL/GenBank/DDBJ whole genome shotgun (WGS) entry which is preliminary data.</text>
</comment>
<proteinExistence type="predicted"/>
<dbReference type="AlphaFoldDB" id="A0ABD2MFC7"/>
<evidence type="ECO:0000313" key="1">
    <source>
        <dbReference type="EMBL" id="KAL3265223.1"/>
    </source>
</evidence>
<protein>
    <submittedName>
        <fullName evidence="1">Uncharacterized protein</fullName>
    </submittedName>
</protein>
<accession>A0ABD2MFC7</accession>
<keyword evidence="2" id="KW-1185">Reference proteome</keyword>
<name>A0ABD2MFC7_9CUCU</name>